<dbReference type="Proteomes" id="UP000664096">
    <property type="component" value="Unassembled WGS sequence"/>
</dbReference>
<dbReference type="SUPFAM" id="SSF51445">
    <property type="entry name" value="(Trans)glycosidases"/>
    <property type="match status" value="1"/>
</dbReference>
<keyword evidence="3" id="KW-0326">Glycosidase</keyword>
<dbReference type="PANTHER" id="PTHR30480">
    <property type="entry name" value="BETA-HEXOSAMINIDASE-RELATED"/>
    <property type="match status" value="1"/>
</dbReference>
<proteinExistence type="inferred from homology"/>
<evidence type="ECO:0000256" key="1">
    <source>
        <dbReference type="ARBA" id="ARBA00005336"/>
    </source>
</evidence>
<evidence type="ECO:0000256" key="2">
    <source>
        <dbReference type="ARBA" id="ARBA00022801"/>
    </source>
</evidence>
<keyword evidence="2 6" id="KW-0378">Hydrolase</keyword>
<dbReference type="EMBL" id="JAEKJZ010000003">
    <property type="protein sequence ID" value="MBN9671951.1"/>
    <property type="molecule type" value="Genomic_DNA"/>
</dbReference>
<dbReference type="GO" id="GO:0009254">
    <property type="term" value="P:peptidoglycan turnover"/>
    <property type="evidence" value="ECO:0007669"/>
    <property type="project" value="TreeGrafter"/>
</dbReference>
<feature type="domain" description="Glycoside hydrolase family 3 N-terminal" evidence="5">
    <location>
        <begin position="54"/>
        <end position="386"/>
    </location>
</feature>
<accession>A0A939J1B1</accession>
<sequence length="407" mass="44012">MRRSTFLSVGCLVVLLGLGATAAFTGLRAQEARPSDVTGNGTDGDVEPEEPWKLRRKIGQMILVGFLGDTRDHPGFKKVREQLQSGEITGVLYLGRNIRNRQSVSRMNSGLSDVPTGFAKPLLAIDQEGGKVQRLRARHGFPQTRSARRMARSVAPARASALYATLARNLSGWGFNLNLGPVVDLNANPRNPVIGRLDRAYSGDPQVVTRYAAAFVDGHRSNGVLTALKHFPGHGSSRNDSHTGFVDVSRTWSKGELEPFRRLISGDCAELVMSAHVHNSALQDPKETVPVSLSVSALSQVLRKELGYDGVIISDDLQMDAIRKTYGLKETVVGAVKAGTDILLFANDKHPDPDIPVKVADILEEAAESDPDLIAKIDAASERVLALKGRLAEPVEESRCLDGAEAE</sequence>
<organism evidence="6 7">
    <name type="scientific">Roseibium aggregatum</name>
    <dbReference type="NCBI Taxonomy" id="187304"/>
    <lineage>
        <taxon>Bacteria</taxon>
        <taxon>Pseudomonadati</taxon>
        <taxon>Pseudomonadota</taxon>
        <taxon>Alphaproteobacteria</taxon>
        <taxon>Hyphomicrobiales</taxon>
        <taxon>Stappiaceae</taxon>
        <taxon>Roseibium</taxon>
    </lineage>
</organism>
<feature type="chain" id="PRO_5038080764" evidence="4">
    <location>
        <begin position="23"/>
        <end position="407"/>
    </location>
</feature>
<evidence type="ECO:0000313" key="6">
    <source>
        <dbReference type="EMBL" id="MBN9671951.1"/>
    </source>
</evidence>
<protein>
    <submittedName>
        <fullName evidence="6">Glycoside hydrolase family 3 protein</fullName>
    </submittedName>
</protein>
<comment type="similarity">
    <text evidence="1">Belongs to the glycosyl hydrolase 3 family.</text>
</comment>
<dbReference type="Gene3D" id="3.20.20.300">
    <property type="entry name" value="Glycoside hydrolase, family 3, N-terminal domain"/>
    <property type="match status" value="1"/>
</dbReference>
<dbReference type="RefSeq" id="WP_207141795.1">
    <property type="nucleotide sequence ID" value="NZ_JAEKJZ010000003.1"/>
</dbReference>
<feature type="signal peptide" evidence="4">
    <location>
        <begin position="1"/>
        <end position="22"/>
    </location>
</feature>
<dbReference type="Pfam" id="PF00933">
    <property type="entry name" value="Glyco_hydro_3"/>
    <property type="match status" value="1"/>
</dbReference>
<dbReference type="InterPro" id="IPR036962">
    <property type="entry name" value="Glyco_hydro_3_N_sf"/>
</dbReference>
<dbReference type="AlphaFoldDB" id="A0A939J1B1"/>
<evidence type="ECO:0000256" key="4">
    <source>
        <dbReference type="SAM" id="SignalP"/>
    </source>
</evidence>
<dbReference type="GO" id="GO:0005975">
    <property type="term" value="P:carbohydrate metabolic process"/>
    <property type="evidence" value="ECO:0007669"/>
    <property type="project" value="InterPro"/>
</dbReference>
<evidence type="ECO:0000313" key="7">
    <source>
        <dbReference type="Proteomes" id="UP000664096"/>
    </source>
</evidence>
<evidence type="ECO:0000259" key="5">
    <source>
        <dbReference type="Pfam" id="PF00933"/>
    </source>
</evidence>
<dbReference type="InterPro" id="IPR050226">
    <property type="entry name" value="NagZ_Beta-hexosaminidase"/>
</dbReference>
<comment type="caution">
    <text evidence="6">The sequence shown here is derived from an EMBL/GenBank/DDBJ whole genome shotgun (WGS) entry which is preliminary data.</text>
</comment>
<reference evidence="6" key="1">
    <citation type="submission" date="2020-12" db="EMBL/GenBank/DDBJ databases">
        <title>Oil enriched cultivation method for isolating marine PHA-producing bacteria.</title>
        <authorList>
            <person name="Zheng W."/>
            <person name="Yu S."/>
            <person name="Huang Y."/>
        </authorList>
    </citation>
    <scope>NUCLEOTIDE SEQUENCE</scope>
    <source>
        <strain evidence="6">SY-2-12</strain>
    </source>
</reference>
<dbReference type="InterPro" id="IPR017853">
    <property type="entry name" value="GH"/>
</dbReference>
<dbReference type="InterPro" id="IPR001764">
    <property type="entry name" value="Glyco_hydro_3_N"/>
</dbReference>
<name>A0A939J1B1_9HYPH</name>
<gene>
    <name evidence="6" type="ORF">JF539_16490</name>
</gene>
<dbReference type="GO" id="GO:0004553">
    <property type="term" value="F:hydrolase activity, hydrolyzing O-glycosyl compounds"/>
    <property type="evidence" value="ECO:0007669"/>
    <property type="project" value="InterPro"/>
</dbReference>
<keyword evidence="4" id="KW-0732">Signal</keyword>
<dbReference type="PANTHER" id="PTHR30480:SF16">
    <property type="entry name" value="GLYCOSIDE HYDROLASE FAMILY 3 DOMAIN PROTEIN"/>
    <property type="match status" value="1"/>
</dbReference>
<evidence type="ECO:0000256" key="3">
    <source>
        <dbReference type="ARBA" id="ARBA00023295"/>
    </source>
</evidence>